<name>A0A972GVH2_9BACL</name>
<protein>
    <submittedName>
        <fullName evidence="1">Nuclear transport factor 2 family protein</fullName>
    </submittedName>
</protein>
<sequence length="152" mass="17194">MNDSLSDNSTKTTEILNRMFEAEMEFMRSDGSDFSGINSAFHPGIVVHEPASLPYPGNWCDYEEPGRLFKTMHNTLSSMNIENMLATLDGDTLFMGCTLVATARLSEIEVRLPFAQILKMKDNLVIEAFPYYFDTALIKAELSYNQNMVKKT</sequence>
<proteinExistence type="predicted"/>
<accession>A0A972GVH2</accession>
<dbReference type="Proteomes" id="UP000641588">
    <property type="component" value="Unassembled WGS sequence"/>
</dbReference>
<dbReference type="InterPro" id="IPR032710">
    <property type="entry name" value="NTF2-like_dom_sf"/>
</dbReference>
<keyword evidence="2" id="KW-1185">Reference proteome</keyword>
<reference evidence="1" key="1">
    <citation type="submission" date="2019-10" db="EMBL/GenBank/DDBJ databases">
        <title>Description of Paenibacillus glebae sp. nov.</title>
        <authorList>
            <person name="Carlier A."/>
            <person name="Qi S."/>
        </authorList>
    </citation>
    <scope>NUCLEOTIDE SEQUENCE</scope>
    <source>
        <strain evidence="1">LMG 31456</strain>
    </source>
</reference>
<comment type="caution">
    <text evidence="1">The sequence shown here is derived from an EMBL/GenBank/DDBJ whole genome shotgun (WGS) entry which is preliminary data.</text>
</comment>
<dbReference type="Gene3D" id="3.10.450.50">
    <property type="match status" value="1"/>
</dbReference>
<dbReference type="AlphaFoldDB" id="A0A972GVH2"/>
<evidence type="ECO:0000313" key="2">
    <source>
        <dbReference type="Proteomes" id="UP000641588"/>
    </source>
</evidence>
<dbReference type="RefSeq" id="WP_171655665.1">
    <property type="nucleotide sequence ID" value="NZ_WHOD01000111.1"/>
</dbReference>
<evidence type="ECO:0000313" key="1">
    <source>
        <dbReference type="EMBL" id="NOU97407.1"/>
    </source>
</evidence>
<dbReference type="SUPFAM" id="SSF54427">
    <property type="entry name" value="NTF2-like"/>
    <property type="match status" value="1"/>
</dbReference>
<gene>
    <name evidence="1" type="ORF">GC093_29875</name>
</gene>
<organism evidence="1 2">
    <name type="scientific">Paenibacillus foliorum</name>
    <dbReference type="NCBI Taxonomy" id="2654974"/>
    <lineage>
        <taxon>Bacteria</taxon>
        <taxon>Bacillati</taxon>
        <taxon>Bacillota</taxon>
        <taxon>Bacilli</taxon>
        <taxon>Bacillales</taxon>
        <taxon>Paenibacillaceae</taxon>
        <taxon>Paenibacillus</taxon>
    </lineage>
</organism>
<dbReference type="EMBL" id="WHOD01000111">
    <property type="protein sequence ID" value="NOU97407.1"/>
    <property type="molecule type" value="Genomic_DNA"/>
</dbReference>